<keyword evidence="1" id="KW-0812">Transmembrane</keyword>
<proteinExistence type="predicted"/>
<evidence type="ECO:0000313" key="2">
    <source>
        <dbReference type="EMBL" id="KAK3173976.1"/>
    </source>
</evidence>
<keyword evidence="1" id="KW-1133">Transmembrane helix</keyword>
<dbReference type="EMBL" id="JANJYJ010000530">
    <property type="protein sequence ID" value="KAK3173976.1"/>
    <property type="molecule type" value="Genomic_DNA"/>
</dbReference>
<dbReference type="Proteomes" id="UP001281410">
    <property type="component" value="Unassembled WGS sequence"/>
</dbReference>
<evidence type="ECO:0000313" key="3">
    <source>
        <dbReference type="Proteomes" id="UP001281410"/>
    </source>
</evidence>
<comment type="caution">
    <text evidence="2">The sequence shown here is derived from an EMBL/GenBank/DDBJ whole genome shotgun (WGS) entry which is preliminary data.</text>
</comment>
<dbReference type="AlphaFoldDB" id="A0AAD9Z9B2"/>
<reference evidence="2" key="1">
    <citation type="journal article" date="2023" name="Plant J.">
        <title>Genome sequences and population genomics provide insights into the demographic history, inbreeding, and mutation load of two 'living fossil' tree species of Dipteronia.</title>
        <authorList>
            <person name="Feng Y."/>
            <person name="Comes H.P."/>
            <person name="Chen J."/>
            <person name="Zhu S."/>
            <person name="Lu R."/>
            <person name="Zhang X."/>
            <person name="Li P."/>
            <person name="Qiu J."/>
            <person name="Olsen K.M."/>
            <person name="Qiu Y."/>
        </authorList>
    </citation>
    <scope>NUCLEOTIDE SEQUENCE</scope>
    <source>
        <strain evidence="2">NBL</strain>
    </source>
</reference>
<organism evidence="2 3">
    <name type="scientific">Dipteronia sinensis</name>
    <dbReference type="NCBI Taxonomy" id="43782"/>
    <lineage>
        <taxon>Eukaryota</taxon>
        <taxon>Viridiplantae</taxon>
        <taxon>Streptophyta</taxon>
        <taxon>Embryophyta</taxon>
        <taxon>Tracheophyta</taxon>
        <taxon>Spermatophyta</taxon>
        <taxon>Magnoliopsida</taxon>
        <taxon>eudicotyledons</taxon>
        <taxon>Gunneridae</taxon>
        <taxon>Pentapetalae</taxon>
        <taxon>rosids</taxon>
        <taxon>malvids</taxon>
        <taxon>Sapindales</taxon>
        <taxon>Sapindaceae</taxon>
        <taxon>Hippocastanoideae</taxon>
        <taxon>Acereae</taxon>
        <taxon>Dipteronia</taxon>
    </lineage>
</organism>
<feature type="transmembrane region" description="Helical" evidence="1">
    <location>
        <begin position="56"/>
        <end position="78"/>
    </location>
</feature>
<sequence>MDSPDLGKNAIWSSSFSHTNGFDLSLVVDLGSIVFLSLSLIILIVWCGLNSASRFGFYWVSDGVVWVDLGLVSIWVLVGSSGGSVLVSDEGVGDSGLVVMMKDCKSSGDDKRLEVD</sequence>
<protein>
    <recommendedName>
        <fullName evidence="4">Transmembrane protein</fullName>
    </recommendedName>
</protein>
<evidence type="ECO:0008006" key="4">
    <source>
        <dbReference type="Google" id="ProtNLM"/>
    </source>
</evidence>
<accession>A0AAD9Z9B2</accession>
<keyword evidence="3" id="KW-1185">Reference proteome</keyword>
<name>A0AAD9Z9B2_9ROSI</name>
<keyword evidence="1" id="KW-0472">Membrane</keyword>
<gene>
    <name evidence="2" type="ORF">Dsin_032567</name>
</gene>
<evidence type="ECO:0000256" key="1">
    <source>
        <dbReference type="SAM" id="Phobius"/>
    </source>
</evidence>
<feature type="transmembrane region" description="Helical" evidence="1">
    <location>
        <begin position="30"/>
        <end position="49"/>
    </location>
</feature>